<evidence type="ECO:0000256" key="3">
    <source>
        <dbReference type="ARBA" id="ARBA00023125"/>
    </source>
</evidence>
<sequence>MQNKITVLIIEDEKNICDFIATTLRAQGYRTITTGLGREGVSLTASQCPEIILLDLGLPDLDGMDVIRQIRAYSAIPIVVISARTQEREKVTALDLGADDYITKPFGSPELMARIRTALRHGAQMTAGSSASRAYHAGGLRIDFEKRLITLDEIPVHLTQVEFKIVSFLAVNSGRVMTYDAIISHVWGPYADDNNRILRVNMANIRRKLEKNPAEPRFILTEIGVGYRMAEDEGE</sequence>
<feature type="domain" description="Response regulatory" evidence="8">
    <location>
        <begin position="6"/>
        <end position="119"/>
    </location>
</feature>
<dbReference type="Pfam" id="PF00486">
    <property type="entry name" value="Trans_reg_C"/>
    <property type="match status" value="1"/>
</dbReference>
<feature type="domain" description="OmpR/PhoB-type" evidence="9">
    <location>
        <begin position="132"/>
        <end position="231"/>
    </location>
</feature>
<comment type="caution">
    <text evidence="10">The sequence shown here is derived from an EMBL/GenBank/DDBJ whole genome shotgun (WGS) entry which is preliminary data.</text>
</comment>
<keyword evidence="4" id="KW-0804">Transcription</keyword>
<dbReference type="PROSITE" id="PS50110">
    <property type="entry name" value="RESPONSE_REGULATORY"/>
    <property type="match status" value="1"/>
</dbReference>
<dbReference type="PROSITE" id="PS51755">
    <property type="entry name" value="OMPR_PHOB"/>
    <property type="match status" value="1"/>
</dbReference>
<dbReference type="EMBL" id="DXDD01000071">
    <property type="protein sequence ID" value="HIY60092.1"/>
    <property type="molecule type" value="Genomic_DNA"/>
</dbReference>
<evidence type="ECO:0000259" key="9">
    <source>
        <dbReference type="PROSITE" id="PS51755"/>
    </source>
</evidence>
<dbReference type="Proteomes" id="UP000824007">
    <property type="component" value="Unassembled WGS sequence"/>
</dbReference>
<evidence type="ECO:0000256" key="6">
    <source>
        <dbReference type="PROSITE-ProRule" id="PRU00169"/>
    </source>
</evidence>
<dbReference type="GO" id="GO:0000156">
    <property type="term" value="F:phosphorelay response regulator activity"/>
    <property type="evidence" value="ECO:0007669"/>
    <property type="project" value="TreeGrafter"/>
</dbReference>
<proteinExistence type="predicted"/>
<dbReference type="PANTHER" id="PTHR48111">
    <property type="entry name" value="REGULATOR OF RPOS"/>
    <property type="match status" value="1"/>
</dbReference>
<evidence type="ECO:0000256" key="7">
    <source>
        <dbReference type="PROSITE-ProRule" id="PRU01091"/>
    </source>
</evidence>
<dbReference type="InterPro" id="IPR011006">
    <property type="entry name" value="CheY-like_superfamily"/>
</dbReference>
<dbReference type="Gene3D" id="1.10.10.10">
    <property type="entry name" value="Winged helix-like DNA-binding domain superfamily/Winged helix DNA-binding domain"/>
    <property type="match status" value="1"/>
</dbReference>
<dbReference type="GO" id="GO:0005829">
    <property type="term" value="C:cytosol"/>
    <property type="evidence" value="ECO:0007669"/>
    <property type="project" value="TreeGrafter"/>
</dbReference>
<dbReference type="AlphaFoldDB" id="A0A9D1YRY5"/>
<reference evidence="10" key="2">
    <citation type="submission" date="2021-04" db="EMBL/GenBank/DDBJ databases">
        <authorList>
            <person name="Gilroy R."/>
        </authorList>
    </citation>
    <scope>NUCLEOTIDE SEQUENCE</scope>
    <source>
        <strain evidence="10">ChiSxjej3B15-24422</strain>
    </source>
</reference>
<keyword evidence="3 7" id="KW-0238">DNA-binding</keyword>
<dbReference type="Gene3D" id="3.40.50.2300">
    <property type="match status" value="1"/>
</dbReference>
<dbReference type="SMART" id="SM00862">
    <property type="entry name" value="Trans_reg_C"/>
    <property type="match status" value="1"/>
</dbReference>
<dbReference type="PANTHER" id="PTHR48111:SF50">
    <property type="entry name" value="KDP OPERON TRANSCRIPTIONAL REGULATORY PROTEIN KDPE"/>
    <property type="match status" value="1"/>
</dbReference>
<accession>A0A9D1YRY5</accession>
<gene>
    <name evidence="10" type="ORF">H9831_05350</name>
</gene>
<evidence type="ECO:0000259" key="8">
    <source>
        <dbReference type="PROSITE" id="PS50110"/>
    </source>
</evidence>
<evidence type="ECO:0000256" key="4">
    <source>
        <dbReference type="ARBA" id="ARBA00023163"/>
    </source>
</evidence>
<dbReference type="InterPro" id="IPR039420">
    <property type="entry name" value="WalR-like"/>
</dbReference>
<dbReference type="GO" id="GO:0006355">
    <property type="term" value="P:regulation of DNA-templated transcription"/>
    <property type="evidence" value="ECO:0007669"/>
    <property type="project" value="InterPro"/>
</dbReference>
<dbReference type="InterPro" id="IPR001789">
    <property type="entry name" value="Sig_transdc_resp-reg_receiver"/>
</dbReference>
<dbReference type="SMART" id="SM00448">
    <property type="entry name" value="REC"/>
    <property type="match status" value="1"/>
</dbReference>
<keyword evidence="2" id="KW-0805">Transcription regulation</keyword>
<dbReference type="GO" id="GO:0000976">
    <property type="term" value="F:transcription cis-regulatory region binding"/>
    <property type="evidence" value="ECO:0007669"/>
    <property type="project" value="TreeGrafter"/>
</dbReference>
<feature type="DNA-binding region" description="OmpR/PhoB-type" evidence="7">
    <location>
        <begin position="132"/>
        <end position="231"/>
    </location>
</feature>
<dbReference type="SUPFAM" id="SSF52172">
    <property type="entry name" value="CheY-like"/>
    <property type="match status" value="1"/>
</dbReference>
<dbReference type="InterPro" id="IPR036388">
    <property type="entry name" value="WH-like_DNA-bd_sf"/>
</dbReference>
<dbReference type="InterPro" id="IPR001867">
    <property type="entry name" value="OmpR/PhoB-type_DNA-bd"/>
</dbReference>
<evidence type="ECO:0000313" key="11">
    <source>
        <dbReference type="Proteomes" id="UP000824007"/>
    </source>
</evidence>
<comment type="function">
    <text evidence="5">May play the central regulatory role in sporulation. It may be an element of the effector pathway responsible for the activation of sporulation genes in response to nutritional stress. Spo0A may act in concert with spo0H (a sigma factor) to control the expression of some genes that are critical to the sporulation process.</text>
</comment>
<evidence type="ECO:0000256" key="1">
    <source>
        <dbReference type="ARBA" id="ARBA00018672"/>
    </source>
</evidence>
<evidence type="ECO:0000256" key="5">
    <source>
        <dbReference type="ARBA" id="ARBA00024867"/>
    </source>
</evidence>
<organism evidence="10 11">
    <name type="scientific">Candidatus Eisenbergiella pullistercoris</name>
    <dbReference type="NCBI Taxonomy" id="2838555"/>
    <lineage>
        <taxon>Bacteria</taxon>
        <taxon>Bacillati</taxon>
        <taxon>Bacillota</taxon>
        <taxon>Clostridia</taxon>
        <taxon>Lachnospirales</taxon>
        <taxon>Lachnospiraceae</taxon>
        <taxon>Eisenbergiella</taxon>
    </lineage>
</organism>
<feature type="modified residue" description="4-aspartylphosphate" evidence="6">
    <location>
        <position position="55"/>
    </location>
</feature>
<reference evidence="10" key="1">
    <citation type="journal article" date="2021" name="PeerJ">
        <title>Extensive microbial diversity within the chicken gut microbiome revealed by metagenomics and culture.</title>
        <authorList>
            <person name="Gilroy R."/>
            <person name="Ravi A."/>
            <person name="Getino M."/>
            <person name="Pursley I."/>
            <person name="Horton D.L."/>
            <person name="Alikhan N.F."/>
            <person name="Baker D."/>
            <person name="Gharbi K."/>
            <person name="Hall N."/>
            <person name="Watson M."/>
            <person name="Adriaenssens E.M."/>
            <person name="Foster-Nyarko E."/>
            <person name="Jarju S."/>
            <person name="Secka A."/>
            <person name="Antonio M."/>
            <person name="Oren A."/>
            <person name="Chaudhuri R.R."/>
            <person name="La Ragione R."/>
            <person name="Hildebrand F."/>
            <person name="Pallen M.J."/>
        </authorList>
    </citation>
    <scope>NUCLEOTIDE SEQUENCE</scope>
    <source>
        <strain evidence="10">ChiSxjej3B15-24422</strain>
    </source>
</reference>
<dbReference type="GO" id="GO:0032993">
    <property type="term" value="C:protein-DNA complex"/>
    <property type="evidence" value="ECO:0007669"/>
    <property type="project" value="TreeGrafter"/>
</dbReference>
<evidence type="ECO:0000256" key="2">
    <source>
        <dbReference type="ARBA" id="ARBA00023015"/>
    </source>
</evidence>
<protein>
    <recommendedName>
        <fullName evidence="1">Stage 0 sporulation protein A homolog</fullName>
    </recommendedName>
</protein>
<keyword evidence="6" id="KW-0597">Phosphoprotein</keyword>
<name>A0A9D1YRY5_9FIRM</name>
<dbReference type="CDD" id="cd00383">
    <property type="entry name" value="trans_reg_C"/>
    <property type="match status" value="1"/>
</dbReference>
<evidence type="ECO:0000313" key="10">
    <source>
        <dbReference type="EMBL" id="HIY60092.1"/>
    </source>
</evidence>
<dbReference type="Pfam" id="PF00072">
    <property type="entry name" value="Response_reg"/>
    <property type="match status" value="1"/>
</dbReference>
<dbReference type="Gene3D" id="6.10.250.690">
    <property type="match status" value="1"/>
</dbReference>